<feature type="domain" description="C2H2-type" evidence="8">
    <location>
        <begin position="485"/>
        <end position="508"/>
    </location>
</feature>
<reference evidence="11" key="1">
    <citation type="submission" date="2025-08" db="UniProtKB">
        <authorList>
            <consortium name="RefSeq"/>
        </authorList>
    </citation>
    <scope>IDENTIFICATION</scope>
</reference>
<dbReference type="SMART" id="SM00868">
    <property type="entry name" value="zf-AD"/>
    <property type="match status" value="1"/>
</dbReference>
<dbReference type="PROSITE" id="PS51915">
    <property type="entry name" value="ZAD"/>
    <property type="match status" value="1"/>
</dbReference>
<feature type="domain" description="C2H2-type" evidence="8">
    <location>
        <begin position="258"/>
        <end position="285"/>
    </location>
</feature>
<organism evidence="10 11">
    <name type="scientific">Bicyclus anynana</name>
    <name type="common">Squinting bush brown butterfly</name>
    <dbReference type="NCBI Taxonomy" id="110368"/>
    <lineage>
        <taxon>Eukaryota</taxon>
        <taxon>Metazoa</taxon>
        <taxon>Ecdysozoa</taxon>
        <taxon>Arthropoda</taxon>
        <taxon>Hexapoda</taxon>
        <taxon>Insecta</taxon>
        <taxon>Pterygota</taxon>
        <taxon>Neoptera</taxon>
        <taxon>Endopterygota</taxon>
        <taxon>Lepidoptera</taxon>
        <taxon>Glossata</taxon>
        <taxon>Ditrysia</taxon>
        <taxon>Papilionoidea</taxon>
        <taxon>Nymphalidae</taxon>
        <taxon>Satyrinae</taxon>
        <taxon>Satyrini</taxon>
        <taxon>Mycalesina</taxon>
        <taxon>Bicyclus</taxon>
    </lineage>
</organism>
<feature type="binding site" evidence="7">
    <location>
        <position position="52"/>
    </location>
    <ligand>
        <name>Zn(2+)</name>
        <dbReference type="ChEBI" id="CHEBI:29105"/>
    </ligand>
</feature>
<dbReference type="InterPro" id="IPR012934">
    <property type="entry name" value="Znf_AD"/>
</dbReference>
<evidence type="ECO:0000313" key="11">
    <source>
        <dbReference type="RefSeq" id="XP_052742054.1"/>
    </source>
</evidence>
<evidence type="ECO:0000256" key="3">
    <source>
        <dbReference type="ARBA" id="ARBA00022771"/>
    </source>
</evidence>
<feature type="domain" description="C2H2-type" evidence="8">
    <location>
        <begin position="342"/>
        <end position="369"/>
    </location>
</feature>
<dbReference type="PANTHER" id="PTHR14003:SF23">
    <property type="entry name" value="ZINC FINGER PROTEIN 143"/>
    <property type="match status" value="1"/>
</dbReference>
<evidence type="ECO:0000256" key="1">
    <source>
        <dbReference type="ARBA" id="ARBA00022723"/>
    </source>
</evidence>
<dbReference type="InterPro" id="IPR036236">
    <property type="entry name" value="Znf_C2H2_sf"/>
</dbReference>
<feature type="binding site" evidence="7">
    <location>
        <position position="6"/>
    </location>
    <ligand>
        <name>Zn(2+)</name>
        <dbReference type="ChEBI" id="CHEBI:29105"/>
    </ligand>
</feature>
<feature type="domain" description="C2H2-type" evidence="8">
    <location>
        <begin position="199"/>
        <end position="226"/>
    </location>
</feature>
<dbReference type="InterPro" id="IPR013087">
    <property type="entry name" value="Znf_C2H2_type"/>
</dbReference>
<dbReference type="RefSeq" id="XP_052742054.1">
    <property type="nucleotide sequence ID" value="XM_052886094.1"/>
</dbReference>
<dbReference type="Gene3D" id="3.40.1800.20">
    <property type="match status" value="1"/>
</dbReference>
<dbReference type="SUPFAM" id="SSF57667">
    <property type="entry name" value="beta-beta-alpha zinc fingers"/>
    <property type="match status" value="6"/>
</dbReference>
<proteinExistence type="predicted"/>
<name>A0ABM3LSK0_BICAN</name>
<protein>
    <submittedName>
        <fullName evidence="11">Gastrula zinc finger protein XlCGF46.1-like</fullName>
    </submittedName>
</protein>
<feature type="domain" description="C2H2-type" evidence="8">
    <location>
        <begin position="372"/>
        <end position="400"/>
    </location>
</feature>
<evidence type="ECO:0000256" key="5">
    <source>
        <dbReference type="ARBA" id="ARBA00023242"/>
    </source>
</evidence>
<keyword evidence="3 6" id="KW-0863">Zinc-finger</keyword>
<feature type="binding site" evidence="7">
    <location>
        <position position="55"/>
    </location>
    <ligand>
        <name>Zn(2+)</name>
        <dbReference type="ChEBI" id="CHEBI:29105"/>
    </ligand>
</feature>
<feature type="binding site" evidence="7">
    <location>
        <position position="9"/>
    </location>
    <ligand>
        <name>Zn(2+)</name>
        <dbReference type="ChEBI" id="CHEBI:29105"/>
    </ligand>
</feature>
<evidence type="ECO:0000259" key="8">
    <source>
        <dbReference type="PROSITE" id="PS50157"/>
    </source>
</evidence>
<evidence type="ECO:0000256" key="4">
    <source>
        <dbReference type="ARBA" id="ARBA00022833"/>
    </source>
</evidence>
<dbReference type="SMART" id="SM00355">
    <property type="entry name" value="ZnF_C2H2"/>
    <property type="match status" value="10"/>
</dbReference>
<dbReference type="PANTHER" id="PTHR14003">
    <property type="entry name" value="TRANSCRIPTIONAL REPRESSOR PROTEIN YY"/>
    <property type="match status" value="1"/>
</dbReference>
<dbReference type="PROSITE" id="PS50157">
    <property type="entry name" value="ZINC_FINGER_C2H2_2"/>
    <property type="match status" value="9"/>
</dbReference>
<dbReference type="Proteomes" id="UP001652582">
    <property type="component" value="Chromosome 16"/>
</dbReference>
<feature type="domain" description="C2H2-type" evidence="8">
    <location>
        <begin position="227"/>
        <end position="255"/>
    </location>
</feature>
<evidence type="ECO:0000256" key="2">
    <source>
        <dbReference type="ARBA" id="ARBA00022737"/>
    </source>
</evidence>
<accession>A0ABM3LSK0</accession>
<keyword evidence="5" id="KW-0539">Nucleus</keyword>
<evidence type="ECO:0000313" key="10">
    <source>
        <dbReference type="Proteomes" id="UP001652582"/>
    </source>
</evidence>
<feature type="domain" description="C2H2-type" evidence="8">
    <location>
        <begin position="454"/>
        <end position="484"/>
    </location>
</feature>
<feature type="domain" description="ZAD" evidence="9">
    <location>
        <begin position="4"/>
        <end position="79"/>
    </location>
</feature>
<gene>
    <name evidence="11" type="primary">LOC112054468</name>
</gene>
<keyword evidence="2" id="KW-0677">Repeat</keyword>
<keyword evidence="1 7" id="KW-0479">Metal-binding</keyword>
<feature type="domain" description="C2H2-type" evidence="8">
    <location>
        <begin position="286"/>
        <end position="313"/>
    </location>
</feature>
<dbReference type="Pfam" id="PF00096">
    <property type="entry name" value="zf-C2H2"/>
    <property type="match status" value="5"/>
</dbReference>
<keyword evidence="4 7" id="KW-0862">Zinc</keyword>
<dbReference type="GeneID" id="112054468"/>
<dbReference type="Pfam" id="PF07776">
    <property type="entry name" value="zf-AD"/>
    <property type="match status" value="1"/>
</dbReference>
<evidence type="ECO:0000259" key="9">
    <source>
        <dbReference type="PROSITE" id="PS51915"/>
    </source>
</evidence>
<dbReference type="PROSITE" id="PS00028">
    <property type="entry name" value="ZINC_FINGER_C2H2_1"/>
    <property type="match status" value="9"/>
</dbReference>
<evidence type="ECO:0000256" key="6">
    <source>
        <dbReference type="PROSITE-ProRule" id="PRU00042"/>
    </source>
</evidence>
<sequence>MDQNICRLCSENLGVCSLFDITDCDDIRLCEKVRYCGKVTVVQGDGLPSQICMNCEEQLAATYNFLLRCEYADKRLRSLQVKDECDDKYDVKTEEFDNHDVKTEDFDNHDVISEEFDNQDVNAEDFDNHEGITEEFDNHDVNTEEFDNHKVNSEHFNNHAFENPCDSPPVDIKKEDNLLSPIRTKRKYVKKKSHKEKPGKCQVCGRICKSKSVLTSHMKSHSDYKPYACTSCDKRYKDCGTLKRHFDRNHNIARTKSVICEHCGKCFYSKGDCKIHMRIHTGETPYACTKCPARFTQVGSLQRHKLTHTGERSHACTICSKKFATTVQLKTHYLVHSDEKNHKCPYCEVAFKYKNSIRKHMTLHTCKTNENFICDYCGQDFLFKGNLQIHITKMHSTKSGYCDECSKYFPNIELHMCKHTGLRTIKCELCPSTFFDTKGLSTHVSFRHKSTDKYHCNIEDCTLKFPSQAMVQYHILRYHKSMKPFSCDKCPRSFYRKSDLVRHKRGTHKEFCVD</sequence>
<dbReference type="Gene3D" id="3.30.160.60">
    <property type="entry name" value="Classic Zinc Finger"/>
    <property type="match status" value="8"/>
</dbReference>
<feature type="domain" description="C2H2-type" evidence="8">
    <location>
        <begin position="314"/>
        <end position="341"/>
    </location>
</feature>
<evidence type="ECO:0000256" key="7">
    <source>
        <dbReference type="PROSITE-ProRule" id="PRU01263"/>
    </source>
</evidence>
<dbReference type="SUPFAM" id="SSF57716">
    <property type="entry name" value="Glucocorticoid receptor-like (DNA-binding domain)"/>
    <property type="match status" value="1"/>
</dbReference>
<keyword evidence="10" id="KW-1185">Reference proteome</keyword>